<evidence type="ECO:0000313" key="2">
    <source>
        <dbReference type="EMBL" id="MBK6266122.1"/>
    </source>
</evidence>
<accession>A0A934X0B1</accession>
<keyword evidence="3" id="KW-1185">Reference proteome</keyword>
<organism evidence="2 3">
    <name type="scientific">Marivirga aurantiaca</name>
    <dbReference type="NCBI Taxonomy" id="2802615"/>
    <lineage>
        <taxon>Bacteria</taxon>
        <taxon>Pseudomonadati</taxon>
        <taxon>Bacteroidota</taxon>
        <taxon>Cytophagia</taxon>
        <taxon>Cytophagales</taxon>
        <taxon>Marivirgaceae</taxon>
        <taxon>Marivirga</taxon>
    </lineage>
</organism>
<dbReference type="Proteomes" id="UP000611723">
    <property type="component" value="Unassembled WGS sequence"/>
</dbReference>
<proteinExistence type="predicted"/>
<evidence type="ECO:0008006" key="4">
    <source>
        <dbReference type="Google" id="ProtNLM"/>
    </source>
</evidence>
<protein>
    <recommendedName>
        <fullName evidence="4">DUF4886 domain-containing protein</fullName>
    </recommendedName>
</protein>
<dbReference type="AlphaFoldDB" id="A0A934X0B1"/>
<dbReference type="PROSITE" id="PS51257">
    <property type="entry name" value="PROKAR_LIPOPROTEIN"/>
    <property type="match status" value="1"/>
</dbReference>
<gene>
    <name evidence="2" type="ORF">JKA74_13845</name>
</gene>
<feature type="coiled-coil region" evidence="1">
    <location>
        <begin position="177"/>
        <end position="204"/>
    </location>
</feature>
<dbReference type="InterPro" id="IPR036514">
    <property type="entry name" value="SGNH_hydro_sf"/>
</dbReference>
<evidence type="ECO:0000313" key="3">
    <source>
        <dbReference type="Proteomes" id="UP000611723"/>
    </source>
</evidence>
<keyword evidence="1" id="KW-0175">Coiled coil</keyword>
<dbReference type="GO" id="GO:0016788">
    <property type="term" value="F:hydrolase activity, acting on ester bonds"/>
    <property type="evidence" value="ECO:0007669"/>
    <property type="project" value="UniProtKB-ARBA"/>
</dbReference>
<name>A0A934X0B1_9BACT</name>
<sequence>MSSVNLKFLLLFITGALLSCNPEKKDVPDKKILFIGNSLTYYHDMPLMLAEMMKEKNLPYSIQQSTYPGYSLQAHLEYMVLSQSDSTFYTRMKEENELTETEELLNNDYDIIVLQERTGQLSIPKALECEILPAIDSIKKKGSRNTEPAFLVFQNFPAKMEYPQQFCREIKCFGESFEACSEIIKNLEQEMEEIRNGVKSLKENTVKVGEMYYQLIKNHPSIDLYDDEIHPSKAGAFLSALTFYKHISGLNPQELTYTADIDETIANQLKAIVEDEY</sequence>
<dbReference type="Gene3D" id="3.40.50.1110">
    <property type="entry name" value="SGNH hydrolase"/>
    <property type="match status" value="1"/>
</dbReference>
<dbReference type="EMBL" id="JAEQBW010000006">
    <property type="protein sequence ID" value="MBK6266122.1"/>
    <property type="molecule type" value="Genomic_DNA"/>
</dbReference>
<comment type="caution">
    <text evidence="2">The sequence shown here is derived from an EMBL/GenBank/DDBJ whole genome shotgun (WGS) entry which is preliminary data.</text>
</comment>
<dbReference type="RefSeq" id="WP_201431802.1">
    <property type="nucleotide sequence ID" value="NZ_JAEQBW010000006.1"/>
</dbReference>
<reference evidence="2" key="1">
    <citation type="submission" date="2021-01" db="EMBL/GenBank/DDBJ databases">
        <title>Marivirga aurantiaca sp. nov., isolated from intertidal surface sediments.</title>
        <authorList>
            <person name="Zhang M."/>
        </authorList>
    </citation>
    <scope>NUCLEOTIDE SEQUENCE</scope>
    <source>
        <strain evidence="2">S37H4</strain>
    </source>
</reference>
<evidence type="ECO:0000256" key="1">
    <source>
        <dbReference type="SAM" id="Coils"/>
    </source>
</evidence>